<dbReference type="Pfam" id="PF00058">
    <property type="entry name" value="Ldl_recept_b"/>
    <property type="match status" value="1"/>
</dbReference>
<dbReference type="SUPFAM" id="SSF63829">
    <property type="entry name" value="Calcium-dependent phosphotriesterase"/>
    <property type="match status" value="1"/>
</dbReference>
<evidence type="ECO:0000313" key="2">
    <source>
        <dbReference type="Proteomes" id="UP001408356"/>
    </source>
</evidence>
<dbReference type="PROSITE" id="PS51120">
    <property type="entry name" value="LDLRB"/>
    <property type="match status" value="1"/>
</dbReference>
<comment type="caution">
    <text evidence="1">The sequence shown here is derived from an EMBL/GenBank/DDBJ whole genome shotgun (WGS) entry which is preliminary data.</text>
</comment>
<protein>
    <submittedName>
        <fullName evidence="1">Uncharacterized protein</fullName>
    </submittedName>
</protein>
<proteinExistence type="predicted"/>
<reference evidence="1 2" key="1">
    <citation type="journal article" date="2024" name="J. Plant Pathol.">
        <title>Sequence and assembly of the genome of Seiridium unicorne, isolate CBS 538.82, causal agent of cypress canker disease.</title>
        <authorList>
            <person name="Scali E."/>
            <person name="Rocca G.D."/>
            <person name="Danti R."/>
            <person name="Garbelotto M."/>
            <person name="Barberini S."/>
            <person name="Baroncelli R."/>
            <person name="Emiliani G."/>
        </authorList>
    </citation>
    <scope>NUCLEOTIDE SEQUENCE [LARGE SCALE GENOMIC DNA]</scope>
    <source>
        <strain evidence="1 2">BM-138-508</strain>
    </source>
</reference>
<gene>
    <name evidence="1" type="ORF">SUNI508_13413</name>
</gene>
<accession>A0ABR2VD16</accession>
<dbReference type="InterPro" id="IPR011042">
    <property type="entry name" value="6-blade_b-propeller_TolB-like"/>
</dbReference>
<keyword evidence="2" id="KW-1185">Reference proteome</keyword>
<dbReference type="InterPro" id="IPR000033">
    <property type="entry name" value="LDLR_classB_rpt"/>
</dbReference>
<dbReference type="Gene3D" id="2.120.10.30">
    <property type="entry name" value="TolB, C-terminal domain"/>
    <property type="match status" value="2"/>
</dbReference>
<evidence type="ECO:0000313" key="1">
    <source>
        <dbReference type="EMBL" id="KAK9424825.1"/>
    </source>
</evidence>
<name>A0ABR2VD16_9PEZI</name>
<dbReference type="InterPro" id="IPR050778">
    <property type="entry name" value="Cueball_EGF_LRP_Nidogen"/>
</dbReference>
<dbReference type="EMBL" id="JARVKF010000030">
    <property type="protein sequence ID" value="KAK9424825.1"/>
    <property type="molecule type" value="Genomic_DNA"/>
</dbReference>
<dbReference type="SMART" id="SM00135">
    <property type="entry name" value="LY"/>
    <property type="match status" value="5"/>
</dbReference>
<dbReference type="Proteomes" id="UP001408356">
    <property type="component" value="Unassembled WGS sequence"/>
</dbReference>
<sequence length="302" mass="33516">MGSLSPTRLYILDTDLSNFPNQKNGRVLSCHPDGSDVRAVVENMTTMPDGIAVDHDNGHIYWTNMGPTFKSNDGSIERANLDGSDRRTIVQSGTVGVYTPKQITLAPKSRKLYWCDREGMKVMRCDLDGSNVEVLRSTGETPEDREDRCTWCVGIAVDEKNGYFYWTMKGPSKGNKGRILRAKIEAPTEPAEILFDSLPEPIDLEYAEDSETLYWTDRGDPPFGNTLNRAYIGSGKASKSIKREILATRLHETIGLALDVGNQKAYVTDLSGGVYQVNLKNKEKKVIFPELGDITGIAITRS</sequence>
<dbReference type="PANTHER" id="PTHR46513">
    <property type="entry name" value="VITELLOGENIN RECEPTOR-LIKE PROTEIN-RELATED-RELATED"/>
    <property type="match status" value="1"/>
</dbReference>
<organism evidence="1 2">
    <name type="scientific">Seiridium unicorne</name>
    <dbReference type="NCBI Taxonomy" id="138068"/>
    <lineage>
        <taxon>Eukaryota</taxon>
        <taxon>Fungi</taxon>
        <taxon>Dikarya</taxon>
        <taxon>Ascomycota</taxon>
        <taxon>Pezizomycotina</taxon>
        <taxon>Sordariomycetes</taxon>
        <taxon>Xylariomycetidae</taxon>
        <taxon>Amphisphaeriales</taxon>
        <taxon>Sporocadaceae</taxon>
        <taxon>Seiridium</taxon>
    </lineage>
</organism>